<keyword evidence="3" id="KW-1185">Reference proteome</keyword>
<protein>
    <submittedName>
        <fullName evidence="2">P1 family peptidase</fullName>
    </submittedName>
</protein>
<name>A0A6N7XST8_9ACTN</name>
<dbReference type="RefSeq" id="WP_154435817.1">
    <property type="nucleotide sequence ID" value="NZ_VUNC01000007.1"/>
</dbReference>
<dbReference type="Pfam" id="PF03576">
    <property type="entry name" value="Peptidase_S58"/>
    <property type="match status" value="1"/>
</dbReference>
<organism evidence="2 3">
    <name type="scientific">Olsenella porci</name>
    <dbReference type="NCBI Taxonomy" id="2652279"/>
    <lineage>
        <taxon>Bacteria</taxon>
        <taxon>Bacillati</taxon>
        <taxon>Actinomycetota</taxon>
        <taxon>Coriobacteriia</taxon>
        <taxon>Coriobacteriales</taxon>
        <taxon>Atopobiaceae</taxon>
        <taxon>Olsenella</taxon>
    </lineage>
</organism>
<dbReference type="PANTHER" id="PTHR36512">
    <property type="entry name" value="D-AMINOPEPTIDASE"/>
    <property type="match status" value="1"/>
</dbReference>
<evidence type="ECO:0000313" key="2">
    <source>
        <dbReference type="EMBL" id="MST73175.1"/>
    </source>
</evidence>
<reference evidence="2 3" key="1">
    <citation type="submission" date="2019-08" db="EMBL/GenBank/DDBJ databases">
        <title>In-depth cultivation of the pig gut microbiome towards novel bacterial diversity and tailored functional studies.</title>
        <authorList>
            <person name="Wylensek D."/>
            <person name="Hitch T.C.A."/>
            <person name="Clavel T."/>
        </authorList>
    </citation>
    <scope>NUCLEOTIDE SEQUENCE [LARGE SCALE GENOMIC DNA]</scope>
    <source>
        <strain evidence="2 3">CA-Schmier-601-WT-1</strain>
    </source>
</reference>
<dbReference type="Proteomes" id="UP000469325">
    <property type="component" value="Unassembled WGS sequence"/>
</dbReference>
<dbReference type="InterPro" id="IPR016117">
    <property type="entry name" value="ArgJ-like_dom_sf"/>
</dbReference>
<dbReference type="AlphaFoldDB" id="A0A6N7XST8"/>
<accession>A0A6N7XST8</accession>
<dbReference type="SUPFAM" id="SSF56266">
    <property type="entry name" value="DmpA/ArgJ-like"/>
    <property type="match status" value="1"/>
</dbReference>
<evidence type="ECO:0000256" key="1">
    <source>
        <dbReference type="ARBA" id="ARBA00007068"/>
    </source>
</evidence>
<sequence>MSIHSIVDIPGVYAASATNAEAGTGCTVVVCPTGATGAVDVRGGAPATRETDLLRPEETVQTLNCVVLSGGSAYGLAASCGAAEELERNGIGLNVGVGVVPIVSSACVFDLACGSADVRPDGRMGADAVRRALGREETTLSLGNVGAGAGCTVGKLCGPARCMKSGLGESIATHGGLVCGAVAAVNACGNVVDPRTGDQIAGVLSPTLDSIMTPEEAWDDASASMPLRTNTTISCVVTNARLTKAQATKVAQMSADAYAHAIRPTHTTNDGDTIFVMATGEVEAPVDLVGVTSTRALEDAIVSAALHARGAYGLKAACDLAG</sequence>
<dbReference type="Gene3D" id="3.60.70.12">
    <property type="entry name" value="L-amino peptidase D-ALA esterase/amidase"/>
    <property type="match status" value="1"/>
</dbReference>
<dbReference type="EMBL" id="VUNC01000007">
    <property type="protein sequence ID" value="MST73175.1"/>
    <property type="molecule type" value="Genomic_DNA"/>
</dbReference>
<dbReference type="PANTHER" id="PTHR36512:SF3">
    <property type="entry name" value="BLR5678 PROTEIN"/>
    <property type="match status" value="1"/>
</dbReference>
<gene>
    <name evidence="2" type="ORF">FYJ68_08665</name>
</gene>
<proteinExistence type="inferred from homology"/>
<dbReference type="CDD" id="cd02252">
    <property type="entry name" value="nylC_like"/>
    <property type="match status" value="1"/>
</dbReference>
<dbReference type="InterPro" id="IPR005321">
    <property type="entry name" value="Peptidase_S58_DmpA"/>
</dbReference>
<comment type="caution">
    <text evidence="2">The sequence shown here is derived from an EMBL/GenBank/DDBJ whole genome shotgun (WGS) entry which is preliminary data.</text>
</comment>
<comment type="similarity">
    <text evidence="1">Belongs to the peptidase S58 family.</text>
</comment>
<dbReference type="GO" id="GO:0004177">
    <property type="term" value="F:aminopeptidase activity"/>
    <property type="evidence" value="ECO:0007669"/>
    <property type="project" value="TreeGrafter"/>
</dbReference>
<evidence type="ECO:0000313" key="3">
    <source>
        <dbReference type="Proteomes" id="UP000469325"/>
    </source>
</evidence>